<organism evidence="3 4">
    <name type="scientific">Trichobilharzia regenti</name>
    <name type="common">Nasal bird schistosome</name>
    <dbReference type="NCBI Taxonomy" id="157069"/>
    <lineage>
        <taxon>Eukaryota</taxon>
        <taxon>Metazoa</taxon>
        <taxon>Spiralia</taxon>
        <taxon>Lophotrochozoa</taxon>
        <taxon>Platyhelminthes</taxon>
        <taxon>Trematoda</taxon>
        <taxon>Digenea</taxon>
        <taxon>Strigeidida</taxon>
        <taxon>Schistosomatoidea</taxon>
        <taxon>Schistosomatidae</taxon>
        <taxon>Trichobilharzia</taxon>
    </lineage>
</organism>
<accession>A0AA85KCB8</accession>
<evidence type="ECO:0000313" key="3">
    <source>
        <dbReference type="Proteomes" id="UP000050795"/>
    </source>
</evidence>
<protein>
    <submittedName>
        <fullName evidence="4">Death domain-containing protein</fullName>
    </submittedName>
</protein>
<evidence type="ECO:0000256" key="2">
    <source>
        <dbReference type="SAM" id="Phobius"/>
    </source>
</evidence>
<feature type="transmembrane region" description="Helical" evidence="2">
    <location>
        <begin position="291"/>
        <end position="315"/>
    </location>
</feature>
<feature type="compositionally biased region" description="Low complexity" evidence="1">
    <location>
        <begin position="143"/>
        <end position="152"/>
    </location>
</feature>
<reference evidence="4" key="2">
    <citation type="submission" date="2023-11" db="UniProtKB">
        <authorList>
            <consortium name="WormBaseParasite"/>
        </authorList>
    </citation>
    <scope>IDENTIFICATION</scope>
</reference>
<evidence type="ECO:0000256" key="1">
    <source>
        <dbReference type="SAM" id="MobiDB-lite"/>
    </source>
</evidence>
<dbReference type="WBParaSite" id="TREG1_81060.1">
    <property type="protein sequence ID" value="TREG1_81060.1"/>
    <property type="gene ID" value="TREG1_81060"/>
</dbReference>
<dbReference type="AlphaFoldDB" id="A0AA85KCB8"/>
<name>A0AA85KCB8_TRIRE</name>
<evidence type="ECO:0000313" key="4">
    <source>
        <dbReference type="WBParaSite" id="TREG1_81060.1"/>
    </source>
</evidence>
<feature type="region of interest" description="Disordered" evidence="1">
    <location>
        <begin position="135"/>
        <end position="157"/>
    </location>
</feature>
<keyword evidence="2" id="KW-0472">Membrane</keyword>
<proteinExistence type="predicted"/>
<keyword evidence="2" id="KW-1133">Transmembrane helix</keyword>
<sequence length="502" mass="58547">MLRTIVISAILHILLNITVSIYILADYYSKGNIFRFINDKYFQLNYNNLHTILFINLLIKILEIIGVLFHLILFTWLLYTFKTKQKIKILNIPHKSKCSMKPLNCLKPTFTNKLKNENNHSCVVKYAQNIHYRDEDEKEDSDNVNINNNNNNDTEHESLDLSRIHKIDNGGFIDDVLNGQEEIFEIGDNISERTLSDLIHSYTLSDLSMYINEIDECLSSLSQEQSHLDSLMNIISGIERTVDFSDIDTDYSDSRTIPITMKQQLFNDFKLISNTNVQIVYTTESIQKSMVYNYSFTLFIIYNCYLLVILTPYILNSLHINYLQSYLPIYMIHLNLLSFNVTRDNNNNSNELDHLEVSYHYDNDNNQSSIWEPLEQFLTCKISVEKTGCFKNKSYLLNLMNTSDLTKLISNCESELTQELFNFQRFNSATHCFALLHYWLKNKQFDHITRIILTLIIHVVCSGLIIKKFLLITVSDGTQTPLDIAYFKSTGTQCNLDRIKME</sequence>
<dbReference type="Proteomes" id="UP000050795">
    <property type="component" value="Unassembled WGS sequence"/>
</dbReference>
<feature type="transmembrane region" description="Helical" evidence="2">
    <location>
        <begin position="5"/>
        <end position="25"/>
    </location>
</feature>
<reference evidence="3" key="1">
    <citation type="submission" date="2022-06" db="EMBL/GenBank/DDBJ databases">
        <authorList>
            <person name="Berger JAMES D."/>
            <person name="Berger JAMES D."/>
        </authorList>
    </citation>
    <scope>NUCLEOTIDE SEQUENCE [LARGE SCALE GENOMIC DNA]</scope>
</reference>
<feature type="transmembrane region" description="Helical" evidence="2">
    <location>
        <begin position="52"/>
        <end position="79"/>
    </location>
</feature>
<keyword evidence="2" id="KW-0812">Transmembrane</keyword>
<feature type="transmembrane region" description="Helical" evidence="2">
    <location>
        <begin position="448"/>
        <end position="466"/>
    </location>
</feature>
<keyword evidence="3" id="KW-1185">Reference proteome</keyword>